<accession>A0A7T4R3Y1</accession>
<evidence type="ECO:0000259" key="1">
    <source>
        <dbReference type="Pfam" id="PF13776"/>
    </source>
</evidence>
<feature type="domain" description="DUF4172" evidence="1">
    <location>
        <begin position="2"/>
        <end position="44"/>
    </location>
</feature>
<dbReference type="AlphaFoldDB" id="A0A7T4R3Y1"/>
<reference evidence="2 3" key="1">
    <citation type="submission" date="2020-12" db="EMBL/GenBank/DDBJ databases">
        <authorList>
            <person name="Shan Y."/>
        </authorList>
    </citation>
    <scope>NUCLEOTIDE SEQUENCE [LARGE SCALE GENOMIC DNA]</scope>
    <source>
        <strain evidence="3">csc3.9</strain>
    </source>
</reference>
<gene>
    <name evidence="2" type="ORF">I6N98_02270</name>
</gene>
<dbReference type="InterPro" id="IPR025230">
    <property type="entry name" value="DUF4172"/>
</dbReference>
<name>A0A7T4R3Y1_9GAMM</name>
<organism evidence="2 3">
    <name type="scientific">Spongiibacter nanhainus</name>
    <dbReference type="NCBI Taxonomy" id="2794344"/>
    <lineage>
        <taxon>Bacteria</taxon>
        <taxon>Pseudomonadati</taxon>
        <taxon>Pseudomonadota</taxon>
        <taxon>Gammaproteobacteria</taxon>
        <taxon>Cellvibrionales</taxon>
        <taxon>Spongiibacteraceae</taxon>
        <taxon>Spongiibacter</taxon>
    </lineage>
</organism>
<keyword evidence="3" id="KW-1185">Reference proteome</keyword>
<proteinExistence type="predicted"/>
<evidence type="ECO:0000313" key="3">
    <source>
        <dbReference type="Proteomes" id="UP000596063"/>
    </source>
</evidence>
<dbReference type="Proteomes" id="UP000596063">
    <property type="component" value="Chromosome"/>
</dbReference>
<dbReference type="Pfam" id="PF13776">
    <property type="entry name" value="DUF4172"/>
    <property type="match status" value="1"/>
</dbReference>
<protein>
    <submittedName>
        <fullName evidence="2">DUF4172 domain-containing protein</fullName>
    </submittedName>
</protein>
<evidence type="ECO:0000313" key="2">
    <source>
        <dbReference type="EMBL" id="QQD20036.1"/>
    </source>
</evidence>
<dbReference type="KEGG" id="snan:I6N98_02270"/>
<dbReference type="EMBL" id="CP066167">
    <property type="protein sequence ID" value="QQD20036.1"/>
    <property type="molecule type" value="Genomic_DNA"/>
</dbReference>
<sequence>MGFELQQEAELYTLTEDVLRTSEIEGEILDKQQVRSPIARYLGMDIPPLVKADHAVESVVKMIPEPPSTSISLLPVSACVPGMQRCFPLDVAACTKSPSVTGIRPKAALFKSYPVQ</sequence>